<keyword evidence="4 5" id="KW-0689">Ribosomal protein</keyword>
<protein>
    <recommendedName>
        <fullName evidence="3 4">Small ribosomal subunit protein bS6</fullName>
    </recommendedName>
</protein>
<evidence type="ECO:0000313" key="5">
    <source>
        <dbReference type="EMBL" id="PJF36796.1"/>
    </source>
</evidence>
<dbReference type="SUPFAM" id="SSF54995">
    <property type="entry name" value="Ribosomal protein S6"/>
    <property type="match status" value="1"/>
</dbReference>
<keyword evidence="4" id="KW-0699">rRNA-binding</keyword>
<evidence type="ECO:0000256" key="2">
    <source>
        <dbReference type="ARBA" id="ARBA00035104"/>
    </source>
</evidence>
<dbReference type="Pfam" id="PF01250">
    <property type="entry name" value="Ribosomal_S6"/>
    <property type="match status" value="1"/>
</dbReference>
<keyword evidence="4" id="KW-0694">RNA-binding</keyword>
<dbReference type="AlphaFoldDB" id="A0A2M8PGY0"/>
<name>A0A2M8PGY0_9CHLR</name>
<comment type="function">
    <text evidence="2 4">Binds together with bS18 to 16S ribosomal RNA.</text>
</comment>
<keyword evidence="4" id="KW-0687">Ribonucleoprotein</keyword>
<dbReference type="GO" id="GO:0006412">
    <property type="term" value="P:translation"/>
    <property type="evidence" value="ECO:0007669"/>
    <property type="project" value="UniProtKB-UniRule"/>
</dbReference>
<dbReference type="EMBL" id="PGTM01000030">
    <property type="protein sequence ID" value="PJF36796.1"/>
    <property type="molecule type" value="Genomic_DNA"/>
</dbReference>
<evidence type="ECO:0000256" key="4">
    <source>
        <dbReference type="HAMAP-Rule" id="MF_00360"/>
    </source>
</evidence>
<evidence type="ECO:0000256" key="1">
    <source>
        <dbReference type="ARBA" id="ARBA00009512"/>
    </source>
</evidence>
<sequence>MRHYELTYIIASDVDEEAFNKALAQVQQWVEELGGRITETHRWGRRKLAYQIREYTEGHYVTQQLELPPQATKALERNLRLYVPIIRYLLVRADE</sequence>
<dbReference type="GO" id="GO:0070181">
    <property type="term" value="F:small ribosomal subunit rRNA binding"/>
    <property type="evidence" value="ECO:0007669"/>
    <property type="project" value="TreeGrafter"/>
</dbReference>
<evidence type="ECO:0000256" key="3">
    <source>
        <dbReference type="ARBA" id="ARBA00035294"/>
    </source>
</evidence>
<reference evidence="5 6" key="1">
    <citation type="submission" date="2017-11" db="EMBL/GenBank/DDBJ databases">
        <title>Evolution of Phototrophy in the Chloroflexi Phylum Driven by Horizontal Gene Transfer.</title>
        <authorList>
            <person name="Ward L.M."/>
            <person name="Hemp J."/>
            <person name="Shih P.M."/>
            <person name="Mcglynn S.E."/>
            <person name="Fischer W."/>
        </authorList>
    </citation>
    <scope>NUCLEOTIDE SEQUENCE [LARGE SCALE GENOMIC DNA]</scope>
    <source>
        <strain evidence="5">JP3_13</strain>
    </source>
</reference>
<gene>
    <name evidence="4 5" type="primary">rpsF</name>
    <name evidence="5" type="ORF">CUN49_03560</name>
</gene>
<comment type="caution">
    <text evidence="5">The sequence shown here is derived from an EMBL/GenBank/DDBJ whole genome shotgun (WGS) entry which is preliminary data.</text>
</comment>
<dbReference type="InterPro" id="IPR020814">
    <property type="entry name" value="Ribosomal_S6_plastid/chlpt"/>
</dbReference>
<dbReference type="Proteomes" id="UP000229681">
    <property type="component" value="Unassembled WGS sequence"/>
</dbReference>
<dbReference type="NCBIfam" id="TIGR00166">
    <property type="entry name" value="S6"/>
    <property type="match status" value="1"/>
</dbReference>
<dbReference type="InterPro" id="IPR014717">
    <property type="entry name" value="Transl_elong_EF1B/ribsomal_bS6"/>
</dbReference>
<dbReference type="GO" id="GO:0005737">
    <property type="term" value="C:cytoplasm"/>
    <property type="evidence" value="ECO:0007669"/>
    <property type="project" value="UniProtKB-ARBA"/>
</dbReference>
<dbReference type="PANTHER" id="PTHR21011">
    <property type="entry name" value="MITOCHONDRIAL 28S RIBOSOMAL PROTEIN S6"/>
    <property type="match status" value="1"/>
</dbReference>
<dbReference type="CDD" id="cd00473">
    <property type="entry name" value="bS6"/>
    <property type="match status" value="1"/>
</dbReference>
<accession>A0A2M8PGY0</accession>
<dbReference type="InterPro" id="IPR035980">
    <property type="entry name" value="Ribosomal_bS6_sf"/>
</dbReference>
<dbReference type="PANTHER" id="PTHR21011:SF1">
    <property type="entry name" value="SMALL RIBOSOMAL SUBUNIT PROTEIN BS6M"/>
    <property type="match status" value="1"/>
</dbReference>
<comment type="similarity">
    <text evidence="1 4">Belongs to the bacterial ribosomal protein bS6 family.</text>
</comment>
<dbReference type="GO" id="GO:0003735">
    <property type="term" value="F:structural constituent of ribosome"/>
    <property type="evidence" value="ECO:0007669"/>
    <property type="project" value="InterPro"/>
</dbReference>
<proteinExistence type="inferred from homology"/>
<dbReference type="GO" id="GO:0005840">
    <property type="term" value="C:ribosome"/>
    <property type="evidence" value="ECO:0007669"/>
    <property type="project" value="UniProtKB-KW"/>
</dbReference>
<dbReference type="GO" id="GO:1990904">
    <property type="term" value="C:ribonucleoprotein complex"/>
    <property type="evidence" value="ECO:0007669"/>
    <property type="project" value="UniProtKB-KW"/>
</dbReference>
<dbReference type="Gene3D" id="3.30.70.60">
    <property type="match status" value="1"/>
</dbReference>
<dbReference type="InterPro" id="IPR000529">
    <property type="entry name" value="Ribosomal_bS6"/>
</dbReference>
<dbReference type="HAMAP" id="MF_00360">
    <property type="entry name" value="Ribosomal_bS6"/>
    <property type="match status" value="1"/>
</dbReference>
<evidence type="ECO:0000313" key="6">
    <source>
        <dbReference type="Proteomes" id="UP000229681"/>
    </source>
</evidence>
<organism evidence="5 6">
    <name type="scientific">Candidatus Thermofonsia Clade 1 bacterium</name>
    <dbReference type="NCBI Taxonomy" id="2364210"/>
    <lineage>
        <taxon>Bacteria</taxon>
        <taxon>Bacillati</taxon>
        <taxon>Chloroflexota</taxon>
        <taxon>Candidatus Thermofontia</taxon>
        <taxon>Candidatus Thermofonsia Clade 1</taxon>
    </lineage>
</organism>